<name>A0A517PUW5_9PLAN</name>
<evidence type="ECO:0000313" key="3">
    <source>
        <dbReference type="Proteomes" id="UP000320421"/>
    </source>
</evidence>
<evidence type="ECO:0000259" key="1">
    <source>
        <dbReference type="Pfam" id="PF12867"/>
    </source>
</evidence>
<dbReference type="SUPFAM" id="SSF109854">
    <property type="entry name" value="DinB/YfiT-like putative metalloenzymes"/>
    <property type="match status" value="1"/>
</dbReference>
<dbReference type="OrthoDB" id="267642at2"/>
<dbReference type="Proteomes" id="UP000320421">
    <property type="component" value="Chromosome"/>
</dbReference>
<sequence length="163" mass="18036">MSLAEHITAALQLPTTVVNMYLDDLTDAELLVRPAENMNHIAWQLGHLIQSEHMHVSEVAPDAMPALPAGFAERHTRETAASDEPADFLSKAEYIQLMHEQREASSKLLATLSDEQLSQPAPEKVNYLGPTVGCIFAGEATHWMMHAGQWAVIRRQLGKAPLF</sequence>
<dbReference type="EMBL" id="CP036266">
    <property type="protein sequence ID" value="QDT23183.1"/>
    <property type="molecule type" value="Genomic_DNA"/>
</dbReference>
<gene>
    <name evidence="2" type="ORF">HG66A1_49990</name>
</gene>
<dbReference type="RefSeq" id="WP_145190206.1">
    <property type="nucleotide sequence ID" value="NZ_CP036266.1"/>
</dbReference>
<accession>A0A517PUW5</accession>
<evidence type="ECO:0000313" key="2">
    <source>
        <dbReference type="EMBL" id="QDT23183.1"/>
    </source>
</evidence>
<keyword evidence="3" id="KW-1185">Reference proteome</keyword>
<dbReference type="Pfam" id="PF12867">
    <property type="entry name" value="DinB_2"/>
    <property type="match status" value="1"/>
</dbReference>
<organism evidence="2 3">
    <name type="scientific">Gimesia chilikensis</name>
    <dbReference type="NCBI Taxonomy" id="2605989"/>
    <lineage>
        <taxon>Bacteria</taxon>
        <taxon>Pseudomonadati</taxon>
        <taxon>Planctomycetota</taxon>
        <taxon>Planctomycetia</taxon>
        <taxon>Planctomycetales</taxon>
        <taxon>Planctomycetaceae</taxon>
        <taxon>Gimesia</taxon>
    </lineage>
</organism>
<dbReference type="InterPro" id="IPR024775">
    <property type="entry name" value="DinB-like"/>
</dbReference>
<dbReference type="InterPro" id="IPR034660">
    <property type="entry name" value="DinB/YfiT-like"/>
</dbReference>
<protein>
    <submittedName>
        <fullName evidence="2">DinB superfamily protein</fullName>
    </submittedName>
</protein>
<dbReference type="Gene3D" id="1.20.120.450">
    <property type="entry name" value="dinb family like domain"/>
    <property type="match status" value="1"/>
</dbReference>
<feature type="domain" description="DinB-like" evidence="1">
    <location>
        <begin position="18"/>
        <end position="149"/>
    </location>
</feature>
<dbReference type="AlphaFoldDB" id="A0A517PUW5"/>
<proteinExistence type="predicted"/>
<reference evidence="2 3" key="1">
    <citation type="submission" date="2019-02" db="EMBL/GenBank/DDBJ databases">
        <title>Deep-cultivation of Planctomycetes and their phenomic and genomic characterization uncovers novel biology.</title>
        <authorList>
            <person name="Wiegand S."/>
            <person name="Jogler M."/>
            <person name="Boedeker C."/>
            <person name="Pinto D."/>
            <person name="Vollmers J."/>
            <person name="Rivas-Marin E."/>
            <person name="Kohn T."/>
            <person name="Peeters S.H."/>
            <person name="Heuer A."/>
            <person name="Rast P."/>
            <person name="Oberbeckmann S."/>
            <person name="Bunk B."/>
            <person name="Jeske O."/>
            <person name="Meyerdierks A."/>
            <person name="Storesund J.E."/>
            <person name="Kallscheuer N."/>
            <person name="Luecker S."/>
            <person name="Lage O.M."/>
            <person name="Pohl T."/>
            <person name="Merkel B.J."/>
            <person name="Hornburger P."/>
            <person name="Mueller R.-W."/>
            <person name="Bruemmer F."/>
            <person name="Labrenz M."/>
            <person name="Spormann A.M."/>
            <person name="Op den Camp H."/>
            <person name="Overmann J."/>
            <person name="Amann R."/>
            <person name="Jetten M.S.M."/>
            <person name="Mascher T."/>
            <person name="Medema M.H."/>
            <person name="Devos D.P."/>
            <person name="Kaster A.-K."/>
            <person name="Ovreas L."/>
            <person name="Rohde M."/>
            <person name="Galperin M.Y."/>
            <person name="Jogler C."/>
        </authorList>
    </citation>
    <scope>NUCLEOTIDE SEQUENCE [LARGE SCALE GENOMIC DNA]</scope>
    <source>
        <strain evidence="2 3">HG66A1</strain>
    </source>
</reference>